<organism evidence="2 3">
    <name type="scientific">Ramlibacter ginsenosidimutans</name>
    <dbReference type="NCBI Taxonomy" id="502333"/>
    <lineage>
        <taxon>Bacteria</taxon>
        <taxon>Pseudomonadati</taxon>
        <taxon>Pseudomonadota</taxon>
        <taxon>Betaproteobacteria</taxon>
        <taxon>Burkholderiales</taxon>
        <taxon>Comamonadaceae</taxon>
        <taxon>Ramlibacter</taxon>
    </lineage>
</organism>
<dbReference type="EMBL" id="JAEPWM010000011">
    <property type="protein sequence ID" value="MBK6008761.1"/>
    <property type="molecule type" value="Genomic_DNA"/>
</dbReference>
<feature type="compositionally biased region" description="Polar residues" evidence="1">
    <location>
        <begin position="137"/>
        <end position="151"/>
    </location>
</feature>
<protein>
    <submittedName>
        <fullName evidence="2">DUF1345 domain-containing protein</fullName>
    </submittedName>
</protein>
<feature type="region of interest" description="Disordered" evidence="1">
    <location>
        <begin position="132"/>
        <end position="157"/>
    </location>
</feature>
<reference evidence="2" key="1">
    <citation type="journal article" date="2012" name="J. Microbiol. Biotechnol.">
        <title>Ramlibacter ginsenosidimutans sp. nov., with ginsenoside-converting activity.</title>
        <authorList>
            <person name="Wang L."/>
            <person name="An D.S."/>
            <person name="Kim S.G."/>
            <person name="Jin F.X."/>
            <person name="Kim S.C."/>
            <person name="Lee S.T."/>
            <person name="Im W.T."/>
        </authorList>
    </citation>
    <scope>NUCLEOTIDE SEQUENCE</scope>
    <source>
        <strain evidence="2">KACC 17527</strain>
    </source>
</reference>
<sequence>MRPQGSGLLLQISSVLGRIAIPFYGPYNTSEWAVEAMAVMFALHYAHDYYLAETRGQRGALDFPGGHAPDYGDFLYFSSVIGTSGQTADVSFTSRPMRRTGTVHCTLAFFFNTTLIALTINVASGLFSGDASPAGGPSQSLQSGQATTQARPKQPAA</sequence>
<name>A0A934TX78_9BURK</name>
<dbReference type="SUPFAM" id="SSF51735">
    <property type="entry name" value="NAD(P)-binding Rossmann-fold domains"/>
    <property type="match status" value="1"/>
</dbReference>
<gene>
    <name evidence="2" type="ORF">JJB11_21900</name>
</gene>
<dbReference type="InterPro" id="IPR036291">
    <property type="entry name" value="NAD(P)-bd_dom_sf"/>
</dbReference>
<evidence type="ECO:0000313" key="3">
    <source>
        <dbReference type="Proteomes" id="UP000630528"/>
    </source>
</evidence>
<accession>A0A934TX78</accession>
<dbReference type="InterPro" id="IPR009781">
    <property type="entry name" value="DUF1345"/>
</dbReference>
<proteinExistence type="predicted"/>
<keyword evidence="3" id="KW-1185">Reference proteome</keyword>
<evidence type="ECO:0000313" key="2">
    <source>
        <dbReference type="EMBL" id="MBK6008761.1"/>
    </source>
</evidence>
<dbReference type="Gene3D" id="3.40.50.720">
    <property type="entry name" value="NAD(P)-binding Rossmann-like Domain"/>
    <property type="match status" value="1"/>
</dbReference>
<dbReference type="Pfam" id="PF07077">
    <property type="entry name" value="DUF1345"/>
    <property type="match status" value="1"/>
</dbReference>
<reference evidence="2" key="2">
    <citation type="submission" date="2021-01" db="EMBL/GenBank/DDBJ databases">
        <authorList>
            <person name="Kang M."/>
        </authorList>
    </citation>
    <scope>NUCLEOTIDE SEQUENCE</scope>
    <source>
        <strain evidence="2">KACC 17527</strain>
    </source>
</reference>
<dbReference type="Proteomes" id="UP000630528">
    <property type="component" value="Unassembled WGS sequence"/>
</dbReference>
<comment type="caution">
    <text evidence="2">The sequence shown here is derived from an EMBL/GenBank/DDBJ whole genome shotgun (WGS) entry which is preliminary data.</text>
</comment>
<dbReference type="AlphaFoldDB" id="A0A934TX78"/>
<evidence type="ECO:0000256" key="1">
    <source>
        <dbReference type="SAM" id="MobiDB-lite"/>
    </source>
</evidence>